<reference evidence="10" key="1">
    <citation type="submission" date="2023-06" db="EMBL/GenBank/DDBJ databases">
        <title>Genome-scale phylogeny and comparative genomics of the fungal order Sordariales.</title>
        <authorList>
            <consortium name="Lawrence Berkeley National Laboratory"/>
            <person name="Hensen N."/>
            <person name="Bonometti L."/>
            <person name="Westerberg I."/>
            <person name="Brannstrom I.O."/>
            <person name="Guillou S."/>
            <person name="Cros-Aarteil S."/>
            <person name="Calhoun S."/>
            <person name="Haridas S."/>
            <person name="Kuo A."/>
            <person name="Mondo S."/>
            <person name="Pangilinan J."/>
            <person name="Riley R."/>
            <person name="LaButti K."/>
            <person name="Andreopoulos B."/>
            <person name="Lipzen A."/>
            <person name="Chen C."/>
            <person name="Yanf M."/>
            <person name="Daum C."/>
            <person name="Ng V."/>
            <person name="Clum A."/>
            <person name="Steindorff A."/>
            <person name="Ohm R."/>
            <person name="Martin F."/>
            <person name="Silar P."/>
            <person name="Natvig D."/>
            <person name="Lalanne C."/>
            <person name="Gautier V."/>
            <person name="Ament-velasquez S.L."/>
            <person name="Kruys A."/>
            <person name="Hutchinson M.I."/>
            <person name="Powell A.J."/>
            <person name="Barry K."/>
            <person name="Miller A.N."/>
            <person name="Grigoriev I.V."/>
            <person name="Debuchy R."/>
            <person name="Gladieux P."/>
            <person name="Thoren M.H."/>
            <person name="Johannesson H."/>
        </authorList>
    </citation>
    <scope>NUCLEOTIDE SEQUENCE</scope>
    <source>
        <strain evidence="10">SMH2392-1A</strain>
    </source>
</reference>
<evidence type="ECO:0000256" key="7">
    <source>
        <dbReference type="RuleBase" id="RU365061"/>
    </source>
</evidence>
<evidence type="ECO:0000313" key="11">
    <source>
        <dbReference type="Proteomes" id="UP001172101"/>
    </source>
</evidence>
<evidence type="ECO:0000313" key="10">
    <source>
        <dbReference type="EMBL" id="KAK0734253.1"/>
    </source>
</evidence>
<dbReference type="RefSeq" id="XP_060303130.1">
    <property type="nucleotide sequence ID" value="XM_060436175.1"/>
</dbReference>
<comment type="subcellular location">
    <subcellularLocation>
        <location evidence="7">Nucleus</location>
    </subcellularLocation>
    <subcellularLocation>
        <location evidence="7">Chromosome</location>
        <location evidence="7">Telomere</location>
    </subcellularLocation>
</comment>
<organism evidence="10 11">
    <name type="scientific">Lasiosphaeria miniovina</name>
    <dbReference type="NCBI Taxonomy" id="1954250"/>
    <lineage>
        <taxon>Eukaryota</taxon>
        <taxon>Fungi</taxon>
        <taxon>Dikarya</taxon>
        <taxon>Ascomycota</taxon>
        <taxon>Pezizomycotina</taxon>
        <taxon>Sordariomycetes</taxon>
        <taxon>Sordariomycetidae</taxon>
        <taxon>Sordariales</taxon>
        <taxon>Lasiosphaeriaceae</taxon>
        <taxon>Lasiosphaeria</taxon>
    </lineage>
</organism>
<dbReference type="GO" id="GO:0046872">
    <property type="term" value="F:metal ion binding"/>
    <property type="evidence" value="ECO:0007669"/>
    <property type="project" value="UniProtKB-KW"/>
</dbReference>
<keyword evidence="11" id="KW-1185">Reference proteome</keyword>
<feature type="compositionally biased region" description="Polar residues" evidence="8">
    <location>
        <begin position="113"/>
        <end position="132"/>
    </location>
</feature>
<comment type="caution">
    <text evidence="10">The sequence shown here is derived from an EMBL/GenBank/DDBJ whole genome shotgun (WGS) entry which is preliminary data.</text>
</comment>
<keyword evidence="2 7" id="KW-0548">Nucleotidyltransferase</keyword>
<dbReference type="GO" id="GO:0007004">
    <property type="term" value="P:telomere maintenance via telomerase"/>
    <property type="evidence" value="ECO:0007669"/>
    <property type="project" value="TreeGrafter"/>
</dbReference>
<dbReference type="InterPro" id="IPR021891">
    <property type="entry name" value="Telomerase_RBD"/>
</dbReference>
<proteinExistence type="inferred from homology"/>
<dbReference type="PANTHER" id="PTHR12066">
    <property type="entry name" value="TELOMERASE REVERSE TRANSCRIPTASE"/>
    <property type="match status" value="1"/>
</dbReference>
<evidence type="ECO:0000256" key="2">
    <source>
        <dbReference type="ARBA" id="ARBA00022695"/>
    </source>
</evidence>
<dbReference type="GO" id="GO:0070034">
    <property type="term" value="F:telomerase RNA binding"/>
    <property type="evidence" value="ECO:0007669"/>
    <property type="project" value="TreeGrafter"/>
</dbReference>
<feature type="domain" description="Telomerase ribonucleoprotein complex - RNA-binding" evidence="9">
    <location>
        <begin position="150"/>
        <end position="209"/>
    </location>
</feature>
<keyword evidence="7" id="KW-0779">Telomere</keyword>
<comment type="catalytic activity">
    <reaction evidence="6 7">
        <text>DNA(n) + a 2'-deoxyribonucleoside 5'-triphosphate = DNA(n+1) + diphosphate</text>
        <dbReference type="Rhea" id="RHEA:22508"/>
        <dbReference type="Rhea" id="RHEA-COMP:17339"/>
        <dbReference type="Rhea" id="RHEA-COMP:17340"/>
        <dbReference type="ChEBI" id="CHEBI:33019"/>
        <dbReference type="ChEBI" id="CHEBI:61560"/>
        <dbReference type="ChEBI" id="CHEBI:173112"/>
        <dbReference type="EC" id="2.7.7.49"/>
    </reaction>
</comment>
<evidence type="ECO:0000256" key="5">
    <source>
        <dbReference type="ARBA" id="ARBA00022918"/>
    </source>
</evidence>
<accession>A0AA40EGA1</accession>
<evidence type="ECO:0000256" key="4">
    <source>
        <dbReference type="ARBA" id="ARBA00022842"/>
    </source>
</evidence>
<sequence>MMYIFPRQFGLHNVFTSVVDRQQTTQKFQDYTLREDEIAKKFPKKDKDDQPIKHIPKRLRGGPKQLVQRLQILHGRCSYASMLQHYCPIAEQVVVEEETSDSSTNKPPLPQLAPQTSKRTKGRSMSQPAQSSVPPLQYNLLTELATPLANVSAFCQAILSRIIPNDFWGEGTLQAQNKKTFLKMVNHFVHLRRFESMCLHDVVQGMKASWQRPYFQPTPDI</sequence>
<dbReference type="PANTHER" id="PTHR12066:SF0">
    <property type="entry name" value="TELOMERASE REVERSE TRANSCRIPTASE"/>
    <property type="match status" value="1"/>
</dbReference>
<dbReference type="InterPro" id="IPR003545">
    <property type="entry name" value="Telomerase_RT"/>
</dbReference>
<feature type="region of interest" description="Disordered" evidence="8">
    <location>
        <begin position="98"/>
        <end position="132"/>
    </location>
</feature>
<keyword evidence="3 7" id="KW-0479">Metal-binding</keyword>
<gene>
    <name evidence="10" type="ORF">B0T26DRAFT_62594</name>
</gene>
<evidence type="ECO:0000256" key="1">
    <source>
        <dbReference type="ARBA" id="ARBA00022679"/>
    </source>
</evidence>
<evidence type="ECO:0000256" key="6">
    <source>
        <dbReference type="ARBA" id="ARBA00048173"/>
    </source>
</evidence>
<dbReference type="AlphaFoldDB" id="A0AA40EGA1"/>
<dbReference type="GeneID" id="85319445"/>
<comment type="similarity">
    <text evidence="7">Belongs to the reverse transcriptase family. Telomerase subfamily.</text>
</comment>
<keyword evidence="5 7" id="KW-0695">RNA-directed DNA polymerase</keyword>
<dbReference type="Proteomes" id="UP001172101">
    <property type="component" value="Unassembled WGS sequence"/>
</dbReference>
<evidence type="ECO:0000259" key="9">
    <source>
        <dbReference type="Pfam" id="PF12009"/>
    </source>
</evidence>
<dbReference type="Pfam" id="PF12009">
    <property type="entry name" value="Telomerase_RBD"/>
    <property type="match status" value="1"/>
</dbReference>
<dbReference type="GO" id="GO:0000781">
    <property type="term" value="C:chromosome, telomeric region"/>
    <property type="evidence" value="ECO:0007669"/>
    <property type="project" value="UniProtKB-SubCell"/>
</dbReference>
<keyword evidence="4 7" id="KW-0460">Magnesium</keyword>
<dbReference type="Gene3D" id="1.10.132.70">
    <property type="match status" value="1"/>
</dbReference>
<keyword evidence="7" id="KW-0539">Nucleus</keyword>
<keyword evidence="7" id="KW-0158">Chromosome</keyword>
<dbReference type="GO" id="GO:0003720">
    <property type="term" value="F:telomerase activity"/>
    <property type="evidence" value="ECO:0007669"/>
    <property type="project" value="InterPro"/>
</dbReference>
<evidence type="ECO:0000256" key="8">
    <source>
        <dbReference type="SAM" id="MobiDB-lite"/>
    </source>
</evidence>
<dbReference type="EC" id="2.7.7.49" evidence="7"/>
<keyword evidence="1 7" id="KW-0808">Transferase</keyword>
<dbReference type="EMBL" id="JAUIRO010000001">
    <property type="protein sequence ID" value="KAK0734253.1"/>
    <property type="molecule type" value="Genomic_DNA"/>
</dbReference>
<name>A0AA40EGA1_9PEZI</name>
<evidence type="ECO:0000256" key="3">
    <source>
        <dbReference type="ARBA" id="ARBA00022723"/>
    </source>
</evidence>
<dbReference type="GO" id="GO:0042162">
    <property type="term" value="F:telomeric DNA binding"/>
    <property type="evidence" value="ECO:0007669"/>
    <property type="project" value="TreeGrafter"/>
</dbReference>
<comment type="function">
    <text evidence="7">Telomerase is a ribonucleoprotein enzyme essential for the replication of chromosome termini in most eukaryotes. It elongates telomeres. It is a reverse transcriptase that adds simple sequence repeats to chromosome ends by copying a template sequence within the RNA component of the enzyme.</text>
</comment>
<dbReference type="GO" id="GO:0000333">
    <property type="term" value="C:telomerase catalytic core complex"/>
    <property type="evidence" value="ECO:0007669"/>
    <property type="project" value="TreeGrafter"/>
</dbReference>
<protein>
    <recommendedName>
        <fullName evidence="7">Telomerase reverse transcriptase</fullName>
        <ecNumber evidence="7">2.7.7.49</ecNumber>
    </recommendedName>
    <alternativeName>
        <fullName evidence="7">Telomerase catalytic subunit</fullName>
    </alternativeName>
</protein>